<organism evidence="6 7">
    <name type="scientific">Sulfurirhabdus autotrophica</name>
    <dbReference type="NCBI Taxonomy" id="1706046"/>
    <lineage>
        <taxon>Bacteria</taxon>
        <taxon>Pseudomonadati</taxon>
        <taxon>Pseudomonadota</taxon>
        <taxon>Betaproteobacteria</taxon>
        <taxon>Nitrosomonadales</taxon>
        <taxon>Sulfuricellaceae</taxon>
        <taxon>Sulfurirhabdus</taxon>
    </lineage>
</organism>
<dbReference type="EMBL" id="SMCO01000001">
    <property type="protein sequence ID" value="TCV90260.1"/>
    <property type="molecule type" value="Genomic_DNA"/>
</dbReference>
<dbReference type="PROSITE" id="PS50987">
    <property type="entry name" value="HTH_ARSR_2"/>
    <property type="match status" value="1"/>
</dbReference>
<dbReference type="AlphaFoldDB" id="A0A4R3YDZ5"/>
<keyword evidence="1" id="KW-0805">Transcription regulation</keyword>
<evidence type="ECO:0000259" key="5">
    <source>
        <dbReference type="PROSITE" id="PS50987"/>
    </source>
</evidence>
<evidence type="ECO:0000313" key="6">
    <source>
        <dbReference type="EMBL" id="TCV90260.1"/>
    </source>
</evidence>
<accession>A0A4R3YDZ5</accession>
<evidence type="ECO:0000256" key="1">
    <source>
        <dbReference type="ARBA" id="ARBA00023015"/>
    </source>
</evidence>
<evidence type="ECO:0000256" key="3">
    <source>
        <dbReference type="ARBA" id="ARBA00023163"/>
    </source>
</evidence>
<dbReference type="InterPro" id="IPR036388">
    <property type="entry name" value="WH-like_DNA-bd_sf"/>
</dbReference>
<name>A0A4R3YDZ5_9PROT</name>
<keyword evidence="3" id="KW-0804">Transcription</keyword>
<dbReference type="GO" id="GO:0003700">
    <property type="term" value="F:DNA-binding transcription factor activity"/>
    <property type="evidence" value="ECO:0007669"/>
    <property type="project" value="InterPro"/>
</dbReference>
<dbReference type="InterPro" id="IPR051011">
    <property type="entry name" value="Metal_resp_trans_reg"/>
</dbReference>
<protein>
    <submittedName>
        <fullName evidence="6">ArsR family transcriptional regulator</fullName>
    </submittedName>
</protein>
<dbReference type="InterPro" id="IPR036390">
    <property type="entry name" value="WH_DNA-bd_sf"/>
</dbReference>
<dbReference type="RefSeq" id="WP_124947774.1">
    <property type="nucleotide sequence ID" value="NZ_BHVT01000073.1"/>
</dbReference>
<keyword evidence="7" id="KW-1185">Reference proteome</keyword>
<dbReference type="Pfam" id="PF01022">
    <property type="entry name" value="HTH_5"/>
    <property type="match status" value="1"/>
</dbReference>
<dbReference type="CDD" id="cd00158">
    <property type="entry name" value="RHOD"/>
    <property type="match status" value="1"/>
</dbReference>
<dbReference type="Proteomes" id="UP000295367">
    <property type="component" value="Unassembled WGS sequence"/>
</dbReference>
<dbReference type="InterPro" id="IPR001845">
    <property type="entry name" value="HTH_ArsR_DNA-bd_dom"/>
</dbReference>
<reference evidence="6 7" key="1">
    <citation type="submission" date="2019-03" db="EMBL/GenBank/DDBJ databases">
        <title>Genomic Encyclopedia of Type Strains, Phase IV (KMG-IV): sequencing the most valuable type-strain genomes for metagenomic binning, comparative biology and taxonomic classification.</title>
        <authorList>
            <person name="Goeker M."/>
        </authorList>
    </citation>
    <scope>NUCLEOTIDE SEQUENCE [LARGE SCALE GENOMIC DNA]</scope>
    <source>
        <strain evidence="6 7">DSM 100309</strain>
    </source>
</reference>
<dbReference type="PANTHER" id="PTHR43132:SF8">
    <property type="entry name" value="HTH-TYPE TRANSCRIPTIONAL REGULATOR KMTR"/>
    <property type="match status" value="1"/>
</dbReference>
<dbReference type="PROSITE" id="PS50206">
    <property type="entry name" value="RHODANESE_3"/>
    <property type="match status" value="1"/>
</dbReference>
<dbReference type="SMART" id="SM00418">
    <property type="entry name" value="HTH_ARSR"/>
    <property type="match status" value="1"/>
</dbReference>
<dbReference type="InterPro" id="IPR001763">
    <property type="entry name" value="Rhodanese-like_dom"/>
</dbReference>
<dbReference type="PANTHER" id="PTHR43132">
    <property type="entry name" value="ARSENICAL RESISTANCE OPERON REPRESSOR ARSR-RELATED"/>
    <property type="match status" value="1"/>
</dbReference>
<keyword evidence="2" id="KW-0238">DNA-binding</keyword>
<sequence length="222" mass="24952">MKSSREIKNLLYEQVARIGKAASSPKRLELIEILCQGEKSVENLAADAEISVKLASAHLKELKSARLVVARRDGKNMYYSLVDSRVADLWVMLRELAEERLLELQEAMRGLVASPEGLAPFSRVDLLAQAKRGEIFVLDVRPEAEFTTAHLPYARSIPVSELKHRLSELPHDKPVVAYCRGPFCLMAKEAVEMLNREGFQAFRFEDGVAEWRLHGLPLANNA</sequence>
<dbReference type="SUPFAM" id="SSF52821">
    <property type="entry name" value="Rhodanese/Cell cycle control phosphatase"/>
    <property type="match status" value="1"/>
</dbReference>
<dbReference type="CDD" id="cd00090">
    <property type="entry name" value="HTH_ARSR"/>
    <property type="match status" value="1"/>
</dbReference>
<dbReference type="InterPro" id="IPR011991">
    <property type="entry name" value="ArsR-like_HTH"/>
</dbReference>
<dbReference type="SUPFAM" id="SSF46785">
    <property type="entry name" value="Winged helix' DNA-binding domain"/>
    <property type="match status" value="1"/>
</dbReference>
<feature type="domain" description="Rhodanese" evidence="4">
    <location>
        <begin position="131"/>
        <end position="220"/>
    </location>
</feature>
<dbReference type="PRINTS" id="PR00778">
    <property type="entry name" value="HTHARSR"/>
</dbReference>
<feature type="domain" description="HTH arsR-type" evidence="5">
    <location>
        <begin position="7"/>
        <end position="101"/>
    </location>
</feature>
<dbReference type="OrthoDB" id="1445766at2"/>
<proteinExistence type="predicted"/>
<dbReference type="NCBIfam" id="NF033788">
    <property type="entry name" value="HTH_metalloreg"/>
    <property type="match status" value="1"/>
</dbReference>
<dbReference type="SMART" id="SM00450">
    <property type="entry name" value="RHOD"/>
    <property type="match status" value="1"/>
</dbReference>
<dbReference type="Pfam" id="PF00581">
    <property type="entry name" value="Rhodanese"/>
    <property type="match status" value="1"/>
</dbReference>
<dbReference type="InterPro" id="IPR036873">
    <property type="entry name" value="Rhodanese-like_dom_sf"/>
</dbReference>
<evidence type="ECO:0000256" key="2">
    <source>
        <dbReference type="ARBA" id="ARBA00023125"/>
    </source>
</evidence>
<evidence type="ECO:0000259" key="4">
    <source>
        <dbReference type="PROSITE" id="PS50206"/>
    </source>
</evidence>
<dbReference type="Gene3D" id="3.40.250.10">
    <property type="entry name" value="Rhodanese-like domain"/>
    <property type="match status" value="1"/>
</dbReference>
<evidence type="ECO:0000313" key="7">
    <source>
        <dbReference type="Proteomes" id="UP000295367"/>
    </source>
</evidence>
<gene>
    <name evidence="6" type="ORF">EDC63_101230</name>
</gene>
<comment type="caution">
    <text evidence="6">The sequence shown here is derived from an EMBL/GenBank/DDBJ whole genome shotgun (WGS) entry which is preliminary data.</text>
</comment>
<dbReference type="GO" id="GO:0003677">
    <property type="term" value="F:DNA binding"/>
    <property type="evidence" value="ECO:0007669"/>
    <property type="project" value="UniProtKB-KW"/>
</dbReference>
<dbReference type="Gene3D" id="1.10.10.10">
    <property type="entry name" value="Winged helix-like DNA-binding domain superfamily/Winged helix DNA-binding domain"/>
    <property type="match status" value="1"/>
</dbReference>